<evidence type="ECO:0000313" key="2">
    <source>
        <dbReference type="EMBL" id="CAL1683616.1"/>
    </source>
</evidence>
<feature type="compositionally biased region" description="Basic and acidic residues" evidence="1">
    <location>
        <begin position="1"/>
        <end position="21"/>
    </location>
</feature>
<protein>
    <submittedName>
        <fullName evidence="2">Uncharacterized protein</fullName>
    </submittedName>
</protein>
<dbReference type="Proteomes" id="UP001497644">
    <property type="component" value="Chromosome 4"/>
</dbReference>
<proteinExistence type="predicted"/>
<accession>A0AAV2NT98</accession>
<organism evidence="2 3">
    <name type="scientific">Lasius platythorax</name>
    <dbReference type="NCBI Taxonomy" id="488582"/>
    <lineage>
        <taxon>Eukaryota</taxon>
        <taxon>Metazoa</taxon>
        <taxon>Ecdysozoa</taxon>
        <taxon>Arthropoda</taxon>
        <taxon>Hexapoda</taxon>
        <taxon>Insecta</taxon>
        <taxon>Pterygota</taxon>
        <taxon>Neoptera</taxon>
        <taxon>Endopterygota</taxon>
        <taxon>Hymenoptera</taxon>
        <taxon>Apocrita</taxon>
        <taxon>Aculeata</taxon>
        <taxon>Formicoidea</taxon>
        <taxon>Formicidae</taxon>
        <taxon>Formicinae</taxon>
        <taxon>Lasius</taxon>
        <taxon>Lasius</taxon>
    </lineage>
</organism>
<dbReference type="EMBL" id="OZ034827">
    <property type="protein sequence ID" value="CAL1683616.1"/>
    <property type="molecule type" value="Genomic_DNA"/>
</dbReference>
<gene>
    <name evidence="2" type="ORF">LPLAT_LOCUS9308</name>
</gene>
<keyword evidence="3" id="KW-1185">Reference proteome</keyword>
<feature type="region of interest" description="Disordered" evidence="1">
    <location>
        <begin position="1"/>
        <end position="24"/>
    </location>
</feature>
<name>A0AAV2NT98_9HYME</name>
<evidence type="ECO:0000256" key="1">
    <source>
        <dbReference type="SAM" id="MobiDB-lite"/>
    </source>
</evidence>
<evidence type="ECO:0000313" key="3">
    <source>
        <dbReference type="Proteomes" id="UP001497644"/>
    </source>
</evidence>
<sequence>MLRDGGRKEQEKWLGSRDARSKSIPPIQGCRQEACSSSAINLACVMAERARCRSFLDEESRASIISFVHRLPGEIPLTGRIEEIAEASASAAAATTSRSGNRRSLYLLFVLLLAFVPTYEQSKNRESLDEPSARILNT</sequence>
<reference evidence="2" key="1">
    <citation type="submission" date="2024-04" db="EMBL/GenBank/DDBJ databases">
        <authorList>
            <consortium name="Molecular Ecology Group"/>
        </authorList>
    </citation>
    <scope>NUCLEOTIDE SEQUENCE</scope>
</reference>
<dbReference type="AlphaFoldDB" id="A0AAV2NT98"/>